<feature type="transmembrane region" description="Helical" evidence="2">
    <location>
        <begin position="405"/>
        <end position="422"/>
    </location>
</feature>
<feature type="region of interest" description="Disordered" evidence="1">
    <location>
        <begin position="483"/>
        <end position="517"/>
    </location>
</feature>
<keyword evidence="2" id="KW-0812">Transmembrane</keyword>
<dbReference type="AlphaFoldDB" id="A0A3N0CAE4"/>
<protein>
    <submittedName>
        <fullName evidence="3">Uncharacterized protein</fullName>
    </submittedName>
</protein>
<dbReference type="RefSeq" id="WP_123229190.1">
    <property type="nucleotide sequence ID" value="NZ_RJSE01000009.1"/>
</dbReference>
<reference evidence="3 4" key="1">
    <citation type="submission" date="2018-11" db="EMBL/GenBank/DDBJ databases">
        <authorList>
            <person name="Li F."/>
        </authorList>
    </citation>
    <scope>NUCLEOTIDE SEQUENCE [LARGE SCALE GENOMIC DNA]</scope>
    <source>
        <strain evidence="3 4">Gsoil 097</strain>
    </source>
</reference>
<evidence type="ECO:0000256" key="1">
    <source>
        <dbReference type="SAM" id="MobiDB-lite"/>
    </source>
</evidence>
<comment type="caution">
    <text evidence="3">The sequence shown here is derived from an EMBL/GenBank/DDBJ whole genome shotgun (WGS) entry which is preliminary data.</text>
</comment>
<dbReference type="EMBL" id="RJSE01000009">
    <property type="protein sequence ID" value="RNL60438.1"/>
    <property type="molecule type" value="Genomic_DNA"/>
</dbReference>
<sequence>MRPTTLRRREQRSLRSLIDSDDYADRLYAGRVIIRILDPELGFLDRATEHIEIQSLTFNQRRTEFQLRPVRLQKVAKEMRVAVDITPIALVPKLLFHHQRFTGSDGLNVPMVTRRENARIAQCHLVAYAVDADPELQPPSVDLWKYLGECVGRFPEQFEGDEAKFRNRAARHLNRLNSSADRVWLRRASAIPGWSRLLAGYEDNFLLTPRFPVPVTAEAAEFTIEYAEPSGSGGPEALVRELGMLKMPWRPVAFRVNEVGRARSHFVHLHAPAGTFLGFSGLQRIKEEANLLRHRSVSARSSSTFYIRRRSIPRPRSVTLLATLWPDPAGYLRPLQLVGWYTFGVTASFLFMRWPDAPGSRFLGQLDGSISLLLFLPALLVGWLFRPDESEVRRSLVYRYRLQGALCVVVIWLNLALGFFKFGEETRTYDVVTVVYAVTTFAAAYLASSINRYFFQVHEAHGLARQRDSVPSRGVGSFVLESALPQHDPDDEDDLQPSPTTDRAVRRKSAETVSPSR</sequence>
<organism evidence="3 4">
    <name type="scientific">Nocardioides marmoriginsengisoli</name>
    <dbReference type="NCBI Taxonomy" id="661483"/>
    <lineage>
        <taxon>Bacteria</taxon>
        <taxon>Bacillati</taxon>
        <taxon>Actinomycetota</taxon>
        <taxon>Actinomycetes</taxon>
        <taxon>Propionibacteriales</taxon>
        <taxon>Nocardioidaceae</taxon>
        <taxon>Nocardioides</taxon>
    </lineage>
</organism>
<evidence type="ECO:0000313" key="4">
    <source>
        <dbReference type="Proteomes" id="UP000267128"/>
    </source>
</evidence>
<keyword evidence="2" id="KW-0472">Membrane</keyword>
<evidence type="ECO:0000256" key="2">
    <source>
        <dbReference type="SAM" id="Phobius"/>
    </source>
</evidence>
<accession>A0A3N0CAE4</accession>
<proteinExistence type="predicted"/>
<keyword evidence="2" id="KW-1133">Transmembrane helix</keyword>
<gene>
    <name evidence="3" type="ORF">EFK50_19080</name>
</gene>
<evidence type="ECO:0000313" key="3">
    <source>
        <dbReference type="EMBL" id="RNL60438.1"/>
    </source>
</evidence>
<keyword evidence="4" id="KW-1185">Reference proteome</keyword>
<name>A0A3N0CAE4_9ACTN</name>
<feature type="transmembrane region" description="Helical" evidence="2">
    <location>
        <begin position="366"/>
        <end position="385"/>
    </location>
</feature>
<feature type="transmembrane region" description="Helical" evidence="2">
    <location>
        <begin position="434"/>
        <end position="455"/>
    </location>
</feature>
<dbReference type="Proteomes" id="UP000267128">
    <property type="component" value="Unassembled WGS sequence"/>
</dbReference>